<dbReference type="EMBL" id="FNPR01000003">
    <property type="protein sequence ID" value="SDY76520.1"/>
    <property type="molecule type" value="Genomic_DNA"/>
</dbReference>
<evidence type="ECO:0000313" key="2">
    <source>
        <dbReference type="Proteomes" id="UP000199026"/>
    </source>
</evidence>
<dbReference type="AlphaFoldDB" id="A0A1H3MIL5"/>
<organism evidence="1 2">
    <name type="scientific">Lentibacter algarum</name>
    <dbReference type="NCBI Taxonomy" id="576131"/>
    <lineage>
        <taxon>Bacteria</taxon>
        <taxon>Pseudomonadati</taxon>
        <taxon>Pseudomonadota</taxon>
        <taxon>Alphaproteobacteria</taxon>
        <taxon>Rhodobacterales</taxon>
        <taxon>Roseobacteraceae</taxon>
        <taxon>Lentibacter</taxon>
    </lineage>
</organism>
<protein>
    <submittedName>
        <fullName evidence="1">Uncharacterized protein</fullName>
    </submittedName>
</protein>
<proteinExistence type="predicted"/>
<gene>
    <name evidence="1" type="ORF">SAMN05444486_103638</name>
</gene>
<keyword evidence="2" id="KW-1185">Reference proteome</keyword>
<name>A0A1H3MIL5_9RHOB</name>
<dbReference type="STRING" id="576131.SAMN05444486_103638"/>
<reference evidence="1 2" key="1">
    <citation type="submission" date="2016-10" db="EMBL/GenBank/DDBJ databases">
        <authorList>
            <person name="de Groot N.N."/>
        </authorList>
    </citation>
    <scope>NUCLEOTIDE SEQUENCE [LARGE SCALE GENOMIC DNA]</scope>
    <source>
        <strain evidence="1 2">DSM 24677</strain>
    </source>
</reference>
<sequence length="36" mass="4421">MVRERFEIKMCSERELQGNTGLPFPQIFLFYKREAR</sequence>
<accession>A0A1H3MIL5</accession>
<dbReference type="Proteomes" id="UP000199026">
    <property type="component" value="Unassembled WGS sequence"/>
</dbReference>
<evidence type="ECO:0000313" key="1">
    <source>
        <dbReference type="EMBL" id="SDY76520.1"/>
    </source>
</evidence>